<reference evidence="2 3" key="1">
    <citation type="journal article" date="2018" name="Vet. Microbiol.">
        <title>Clonal diversity and geographic distribution of methicillin-resistant Staphylococcus pseudintermedius from Australian animals: Discovery of novel sequence types.</title>
        <authorList>
            <person name="Worthing K.A."/>
            <person name="Abraham S."/>
            <person name="Coombs G.W."/>
            <person name="Pang S."/>
            <person name="Saputra S."/>
            <person name="Jordan D."/>
            <person name="Trott D.J."/>
            <person name="Norris J.M."/>
        </authorList>
    </citation>
    <scope>NUCLEOTIDE SEQUENCE [LARGE SCALE GENOMIC DNA]</scope>
    <source>
        <strain evidence="2 3">ST71 3</strain>
    </source>
</reference>
<evidence type="ECO:0000313" key="3">
    <source>
        <dbReference type="Proteomes" id="UP000246351"/>
    </source>
</evidence>
<protein>
    <submittedName>
        <fullName evidence="2">MFS transporter</fullName>
    </submittedName>
</protein>
<dbReference type="InterPro" id="IPR036259">
    <property type="entry name" value="MFS_trans_sf"/>
</dbReference>
<accession>A0A317Z5M9</accession>
<feature type="transmembrane region" description="Helical" evidence="1">
    <location>
        <begin position="7"/>
        <end position="25"/>
    </location>
</feature>
<dbReference type="SUPFAM" id="SSF103473">
    <property type="entry name" value="MFS general substrate transporter"/>
    <property type="match status" value="1"/>
</dbReference>
<sequence>MSQKKTNVRWLFAGVFFLIGVIAYMDRSNISYIAVPMMEDLHLTKAQ</sequence>
<feature type="non-terminal residue" evidence="2">
    <location>
        <position position="47"/>
    </location>
</feature>
<comment type="caution">
    <text evidence="2">The sequence shown here is derived from an EMBL/GenBank/DDBJ whole genome shotgun (WGS) entry which is preliminary data.</text>
</comment>
<evidence type="ECO:0000313" key="2">
    <source>
        <dbReference type="EMBL" id="PWZ95029.1"/>
    </source>
</evidence>
<gene>
    <name evidence="2" type="ORF">DD924_16230</name>
</gene>
<dbReference type="Gene3D" id="1.20.1250.20">
    <property type="entry name" value="MFS general substrate transporter like domains"/>
    <property type="match status" value="1"/>
</dbReference>
<evidence type="ECO:0000256" key="1">
    <source>
        <dbReference type="SAM" id="Phobius"/>
    </source>
</evidence>
<name>A0A317Z5M9_STAPS</name>
<proteinExistence type="predicted"/>
<organism evidence="2 3">
    <name type="scientific">Staphylococcus pseudintermedius</name>
    <dbReference type="NCBI Taxonomy" id="283734"/>
    <lineage>
        <taxon>Bacteria</taxon>
        <taxon>Bacillati</taxon>
        <taxon>Bacillota</taxon>
        <taxon>Bacilli</taxon>
        <taxon>Bacillales</taxon>
        <taxon>Staphylococcaceae</taxon>
        <taxon>Staphylococcus</taxon>
        <taxon>Staphylococcus intermedius group</taxon>
    </lineage>
</organism>
<dbReference type="AlphaFoldDB" id="A0A317Z5M9"/>
<dbReference type="EMBL" id="QEIV01001827">
    <property type="protein sequence ID" value="PWZ95029.1"/>
    <property type="molecule type" value="Genomic_DNA"/>
</dbReference>
<dbReference type="Proteomes" id="UP000246351">
    <property type="component" value="Unassembled WGS sequence"/>
</dbReference>
<keyword evidence="1" id="KW-0472">Membrane</keyword>
<keyword evidence="1" id="KW-0812">Transmembrane</keyword>
<keyword evidence="1" id="KW-1133">Transmembrane helix</keyword>